<gene>
    <name evidence="2" type="ORF">Bca52824_013932</name>
</gene>
<sequence length="111" mass="11387">MNTRIDSSCGDNLTPPISTGFQIGLSSKTPSAGDSDGVKSARRRPLLETSYSGKSSPKLAIASSLAIPPLESGGKRKPDSVSMSPSKKPSTPSTNSVASGLKPLLPNECLS</sequence>
<name>A0A8X7W028_BRACI</name>
<feature type="compositionally biased region" description="Low complexity" evidence="1">
    <location>
        <begin position="80"/>
        <end position="97"/>
    </location>
</feature>
<dbReference type="AlphaFoldDB" id="A0A8X7W028"/>
<keyword evidence="3" id="KW-1185">Reference proteome</keyword>
<protein>
    <submittedName>
        <fullName evidence="2">Uncharacterized protein</fullName>
    </submittedName>
</protein>
<feature type="compositionally biased region" description="Polar residues" evidence="1">
    <location>
        <begin position="1"/>
        <end position="32"/>
    </location>
</feature>
<evidence type="ECO:0000256" key="1">
    <source>
        <dbReference type="SAM" id="MobiDB-lite"/>
    </source>
</evidence>
<dbReference type="Proteomes" id="UP000886595">
    <property type="component" value="Unassembled WGS sequence"/>
</dbReference>
<organism evidence="2 3">
    <name type="scientific">Brassica carinata</name>
    <name type="common">Ethiopian mustard</name>
    <name type="synonym">Abyssinian cabbage</name>
    <dbReference type="NCBI Taxonomy" id="52824"/>
    <lineage>
        <taxon>Eukaryota</taxon>
        <taxon>Viridiplantae</taxon>
        <taxon>Streptophyta</taxon>
        <taxon>Embryophyta</taxon>
        <taxon>Tracheophyta</taxon>
        <taxon>Spermatophyta</taxon>
        <taxon>Magnoliopsida</taxon>
        <taxon>eudicotyledons</taxon>
        <taxon>Gunneridae</taxon>
        <taxon>Pentapetalae</taxon>
        <taxon>rosids</taxon>
        <taxon>malvids</taxon>
        <taxon>Brassicales</taxon>
        <taxon>Brassicaceae</taxon>
        <taxon>Brassiceae</taxon>
        <taxon>Brassica</taxon>
    </lineage>
</organism>
<accession>A0A8X7W028</accession>
<evidence type="ECO:0000313" key="2">
    <source>
        <dbReference type="EMBL" id="KAG2320719.1"/>
    </source>
</evidence>
<dbReference type="EMBL" id="JAAMPC010000003">
    <property type="protein sequence ID" value="KAG2320719.1"/>
    <property type="molecule type" value="Genomic_DNA"/>
</dbReference>
<comment type="caution">
    <text evidence="2">The sequence shown here is derived from an EMBL/GenBank/DDBJ whole genome shotgun (WGS) entry which is preliminary data.</text>
</comment>
<proteinExistence type="predicted"/>
<feature type="region of interest" description="Disordered" evidence="1">
    <location>
        <begin position="1"/>
        <end position="111"/>
    </location>
</feature>
<dbReference type="OrthoDB" id="10559581at2759"/>
<evidence type="ECO:0000313" key="3">
    <source>
        <dbReference type="Proteomes" id="UP000886595"/>
    </source>
</evidence>
<reference evidence="2 3" key="1">
    <citation type="submission" date="2020-02" db="EMBL/GenBank/DDBJ databases">
        <authorList>
            <person name="Ma Q."/>
            <person name="Huang Y."/>
            <person name="Song X."/>
            <person name="Pei D."/>
        </authorList>
    </citation>
    <scope>NUCLEOTIDE SEQUENCE [LARGE SCALE GENOMIC DNA]</scope>
    <source>
        <strain evidence="2">Sxm20200214</strain>
        <tissue evidence="2">Leaf</tissue>
    </source>
</reference>